<reference evidence="2" key="1">
    <citation type="submission" date="2018-05" db="EMBL/GenBank/DDBJ databases">
        <authorList>
            <person name="Lanie J.A."/>
            <person name="Ng W.-L."/>
            <person name="Kazmierczak K.M."/>
            <person name="Andrzejewski T.M."/>
            <person name="Davidsen T.M."/>
            <person name="Wayne K.J."/>
            <person name="Tettelin H."/>
            <person name="Glass J.I."/>
            <person name="Rusch D."/>
            <person name="Podicherti R."/>
            <person name="Tsui H.-C.T."/>
            <person name="Winkler M.E."/>
        </authorList>
    </citation>
    <scope>NUCLEOTIDE SEQUENCE</scope>
</reference>
<proteinExistence type="predicted"/>
<protein>
    <submittedName>
        <fullName evidence="2">Uncharacterized protein</fullName>
    </submittedName>
</protein>
<sequence length="35" mass="3696">MNASNLSWPAGAKTPEFQANLLPPQMATEVEPALA</sequence>
<dbReference type="AlphaFoldDB" id="A0A382K848"/>
<organism evidence="2">
    <name type="scientific">marine metagenome</name>
    <dbReference type="NCBI Taxonomy" id="408172"/>
    <lineage>
        <taxon>unclassified sequences</taxon>
        <taxon>metagenomes</taxon>
        <taxon>ecological metagenomes</taxon>
    </lineage>
</organism>
<evidence type="ECO:0000313" key="2">
    <source>
        <dbReference type="EMBL" id="SVC18861.1"/>
    </source>
</evidence>
<name>A0A382K848_9ZZZZ</name>
<gene>
    <name evidence="2" type="ORF">METZ01_LOCUS271715</name>
</gene>
<feature type="non-terminal residue" evidence="2">
    <location>
        <position position="35"/>
    </location>
</feature>
<feature type="region of interest" description="Disordered" evidence="1">
    <location>
        <begin position="1"/>
        <end position="35"/>
    </location>
</feature>
<evidence type="ECO:0000256" key="1">
    <source>
        <dbReference type="SAM" id="MobiDB-lite"/>
    </source>
</evidence>
<accession>A0A382K848</accession>
<dbReference type="EMBL" id="UINC01078108">
    <property type="protein sequence ID" value="SVC18861.1"/>
    <property type="molecule type" value="Genomic_DNA"/>
</dbReference>